<reference evidence="2" key="1">
    <citation type="submission" date="2022-11" db="EMBL/GenBank/DDBJ databases">
        <title>Centuries of genome instability and evolution in soft-shell clam transmissible cancer (bioRxiv).</title>
        <authorList>
            <person name="Hart S.F.M."/>
            <person name="Yonemitsu M.A."/>
            <person name="Giersch R.M."/>
            <person name="Beal B.F."/>
            <person name="Arriagada G."/>
            <person name="Davis B.W."/>
            <person name="Ostrander E.A."/>
            <person name="Goff S.P."/>
            <person name="Metzger M.J."/>
        </authorList>
    </citation>
    <scope>NUCLEOTIDE SEQUENCE</scope>
    <source>
        <strain evidence="2">MELC-2E11</strain>
        <tissue evidence="2">Siphon/mantle</tissue>
    </source>
</reference>
<sequence>VEWSENFVDMRSVVYPDPYYTTKFKMRWDNDRLYVGAVLQERDFWATNTKHDSNIWQENGFEMLVDVDGTMFNYKQMQINVLGTMMDQVLFKSPYDQIGNESIREKEWHPDARKEVYVDGTVNKPGDIDKYWSVEMALSFDNLKDHSERVQPNPIDDEVCFVQFGRSEQHLENVNGEYRKKKNSTTDWWAWQPCDAINLHLQDRWGLVQFKRTLADNEFKFTKWHIYKSLFDMMNGMKKYKALHGRYVNTIEELDIPPYLLSRNCVDIPEIRIEDRNGTKGFDITVKSMFLSHKPAHIREDRYDHSLWYIKTLCMKTDKVRGDIALIGLAVMGQNLVLNMNDHGFTVVAFNRTVAKVEQFLANEAKGTKVIGAKSLEDMVAQLKKPRRVMLLVKAGQAVDDFIDKLLPHLEKGDIIIDGGNSEYSDTNRRCKALEAKGLLYVGSGVSGGEDGARYGPSLMPGGSPAAWWAQRELATL</sequence>
<dbReference type="EMBL" id="CP111020">
    <property type="protein sequence ID" value="WAR14899.1"/>
    <property type="molecule type" value="Genomic_DNA"/>
</dbReference>
<feature type="non-terminal residue" evidence="2">
    <location>
        <position position="1"/>
    </location>
</feature>
<accession>A0ABY7F2A3</accession>
<gene>
    <name evidence="2" type="ORF">MAR_005004</name>
</gene>
<dbReference type="InterPro" id="IPR036291">
    <property type="entry name" value="NAD(P)-bd_dom_sf"/>
</dbReference>
<organism evidence="2 3">
    <name type="scientific">Mya arenaria</name>
    <name type="common">Soft-shell clam</name>
    <dbReference type="NCBI Taxonomy" id="6604"/>
    <lineage>
        <taxon>Eukaryota</taxon>
        <taxon>Metazoa</taxon>
        <taxon>Spiralia</taxon>
        <taxon>Lophotrochozoa</taxon>
        <taxon>Mollusca</taxon>
        <taxon>Bivalvia</taxon>
        <taxon>Autobranchia</taxon>
        <taxon>Heteroconchia</taxon>
        <taxon>Euheterodonta</taxon>
        <taxon>Imparidentia</taxon>
        <taxon>Neoheterodontei</taxon>
        <taxon>Myida</taxon>
        <taxon>Myoidea</taxon>
        <taxon>Myidae</taxon>
        <taxon>Mya</taxon>
    </lineage>
</organism>
<evidence type="ECO:0000259" key="1">
    <source>
        <dbReference type="Pfam" id="PF03446"/>
    </source>
</evidence>
<dbReference type="Proteomes" id="UP001164746">
    <property type="component" value="Chromosome 9"/>
</dbReference>
<dbReference type="CDD" id="cd09620">
    <property type="entry name" value="CBM9_like_3"/>
    <property type="match status" value="1"/>
</dbReference>
<proteinExistence type="predicted"/>
<dbReference type="SUPFAM" id="SSF51735">
    <property type="entry name" value="NAD(P)-binding Rossmann-fold domains"/>
    <property type="match status" value="1"/>
</dbReference>
<dbReference type="InterPro" id="IPR006115">
    <property type="entry name" value="6PGDH_NADP-bd"/>
</dbReference>
<protein>
    <submittedName>
        <fullName evidence="2">6PGD-like protein</fullName>
    </submittedName>
</protein>
<name>A0ABY7F2A3_MYAAR</name>
<dbReference type="Pfam" id="PF03446">
    <property type="entry name" value="NAD_binding_2"/>
    <property type="match status" value="1"/>
</dbReference>
<dbReference type="Gene3D" id="3.40.50.720">
    <property type="entry name" value="NAD(P)-binding Rossmann-like Domain"/>
    <property type="match status" value="1"/>
</dbReference>
<feature type="domain" description="6-phosphogluconate dehydrogenase NADP-binding" evidence="1">
    <location>
        <begin position="323"/>
        <end position="469"/>
    </location>
</feature>
<dbReference type="Gene3D" id="2.60.40.1190">
    <property type="match status" value="1"/>
</dbReference>
<evidence type="ECO:0000313" key="2">
    <source>
        <dbReference type="EMBL" id="WAR14899.1"/>
    </source>
</evidence>
<dbReference type="SUPFAM" id="SSF49344">
    <property type="entry name" value="CBD9-like"/>
    <property type="match status" value="1"/>
</dbReference>
<dbReference type="InterPro" id="IPR006183">
    <property type="entry name" value="Pgluconate_DH"/>
</dbReference>
<evidence type="ECO:0000313" key="3">
    <source>
        <dbReference type="Proteomes" id="UP001164746"/>
    </source>
</evidence>
<keyword evidence="3" id="KW-1185">Reference proteome</keyword>
<dbReference type="PRINTS" id="PR00076">
    <property type="entry name" value="6PGDHDRGNASE"/>
</dbReference>
<dbReference type="PANTHER" id="PTHR11811">
    <property type="entry name" value="6-PHOSPHOGLUCONATE DEHYDROGENASE"/>
    <property type="match status" value="1"/>
</dbReference>